<dbReference type="Proteomes" id="UP000199403">
    <property type="component" value="Unassembled WGS sequence"/>
</dbReference>
<sequence length="41" mass="4564">MNSKAGYTGTEQLSLLGKDPWQAAREEALKGIDLFGVRKQR</sequence>
<evidence type="ECO:0000313" key="1">
    <source>
        <dbReference type="EMBL" id="SEJ40034.1"/>
    </source>
</evidence>
<dbReference type="EMBL" id="FNZH01000003">
    <property type="protein sequence ID" value="SEJ40034.1"/>
    <property type="molecule type" value="Genomic_DNA"/>
</dbReference>
<name>A0A1H6YJM2_9BACT</name>
<dbReference type="RefSeq" id="WP_262485669.1">
    <property type="nucleotide sequence ID" value="NZ_FNZH01000003.1"/>
</dbReference>
<evidence type="ECO:0000313" key="2">
    <source>
        <dbReference type="Proteomes" id="UP000199403"/>
    </source>
</evidence>
<gene>
    <name evidence="1" type="ORF">SAMN05192553_103689</name>
</gene>
<reference evidence="2" key="1">
    <citation type="submission" date="2016-10" db="EMBL/GenBank/DDBJ databases">
        <authorList>
            <person name="Varghese N."/>
            <person name="Submissions S."/>
        </authorList>
    </citation>
    <scope>NUCLEOTIDE SEQUENCE [LARGE SCALE GENOMIC DNA]</scope>
    <source>
        <strain evidence="2">IBRC-M 10761</strain>
    </source>
</reference>
<protein>
    <submittedName>
        <fullName evidence="1">Uncharacterized protein</fullName>
    </submittedName>
</protein>
<proteinExistence type="predicted"/>
<dbReference type="AlphaFoldDB" id="A0A1H6YJM2"/>
<dbReference type="STRING" id="1416801.SAMN05192553_103689"/>
<accession>A0A1H6YJM2</accession>
<organism evidence="1 2">
    <name type="scientific">Cyclobacterium xiamenense</name>
    <dbReference type="NCBI Taxonomy" id="1297121"/>
    <lineage>
        <taxon>Bacteria</taxon>
        <taxon>Pseudomonadati</taxon>
        <taxon>Bacteroidota</taxon>
        <taxon>Cytophagia</taxon>
        <taxon>Cytophagales</taxon>
        <taxon>Cyclobacteriaceae</taxon>
        <taxon>Cyclobacterium</taxon>
    </lineage>
</organism>
<keyword evidence="2" id="KW-1185">Reference proteome</keyword>